<dbReference type="InterPro" id="IPR054466">
    <property type="entry name" value="OspG_kinase"/>
</dbReference>
<reference evidence="3 4" key="1">
    <citation type="journal article" date="2020" name="Int. J. Syst. Evol. Microbiol.">
        <title>Pseudomonas kitaguniensis sp. nov., a pathogen causing bacterial rot of Welsh onion in Japan.</title>
        <authorList>
            <person name="Sawada H."/>
            <person name="Fujikawa T."/>
            <person name="Nishiwaki Y."/>
            <person name="Horita H."/>
        </authorList>
    </citation>
    <scope>NUCLEOTIDE SEQUENCE [LARGE SCALE GENOMIC DNA]</scope>
    <source>
        <strain evidence="3 4">MAFF 212408</strain>
    </source>
</reference>
<feature type="region of interest" description="Disordered" evidence="1">
    <location>
        <begin position="1"/>
        <end position="41"/>
    </location>
</feature>
<dbReference type="Pfam" id="PF22303">
    <property type="entry name" value="OspG_kinase"/>
    <property type="match status" value="1"/>
</dbReference>
<evidence type="ECO:0000256" key="1">
    <source>
        <dbReference type="SAM" id="MobiDB-lite"/>
    </source>
</evidence>
<comment type="caution">
    <text evidence="3">The sequence shown here is derived from an EMBL/GenBank/DDBJ whole genome shotgun (WGS) entry which is preliminary data.</text>
</comment>
<evidence type="ECO:0000313" key="4">
    <source>
        <dbReference type="Proteomes" id="UP000326112"/>
    </source>
</evidence>
<organism evidence="3 4">
    <name type="scientific">Pseudomonas kitaguniensis</name>
    <dbReference type="NCBI Taxonomy" id="2607908"/>
    <lineage>
        <taxon>Bacteria</taxon>
        <taxon>Pseudomonadati</taxon>
        <taxon>Pseudomonadota</taxon>
        <taxon>Gammaproteobacteria</taxon>
        <taxon>Pseudomonadales</taxon>
        <taxon>Pseudomonadaceae</taxon>
        <taxon>Pseudomonas</taxon>
    </lineage>
</organism>
<protein>
    <recommendedName>
        <fullName evidence="2">Kinase OspG kinase domain-containing protein</fullName>
    </recommendedName>
</protein>
<sequence>MTTLTSPGVYTPQFVHSNSSSVPTGEPLATRVPAHTNPTPTPPALLDATLAAHCNRRTLADKLRHIIQDLPRQLVANQPLSRARAQMETALAAQLKNTTMYVCENSIYPAPEALPANRLVSLEAYLLSCGLEVPKTLEALVQQQNVIGRQAQAHPLGNLSGALSWPVAMPAQDQRDIIALMHDNSSGLADLPLADSAKGALGYLLSGSAVVGTALNAPVLAMEQLLGSPKAQALGQAIQSRLDGSDSGIGSSAYVLTAIHLGLDPESLATPARNSVAGFDLASRQHWGQPPSVVIEGLGKHLVEKGRASAQTADLAASLLLAKTAPEFLIRDIPAGVTCASVLWAHLAMSVGRLEAQTPGRTLGMRYAEVLLAAEQLDTDAAVSQQIDRQALINWGVANGFLATAEQAPSTIEMERVRAAYNDQLGVLKTTSTLLQTPIPSREAMALAQLQEAFPGVDVSLFKLRNIQKARLKAGRPGLYPGLRSMLDIVMEGSKLGGEDHWISNDKRLPINRFCSLYGQGKLDVSTSFKAQFDASITAHEGGQQARVRHLISTLPLADRKRLESAKLEFFRTDQYKIAGDLFTPPALYARGHTLEVKATGSDGQVDLYRIDTRRGTVQKQNFLIRRRTEPFTANKMHQREANVLSKTQLFEPDKAKYAEQFHARPEGAGTPDSFSSARSHAIADVFVQALDLKNDDLLKEARGVTSYDQDSARNAAISEFFLNLIPLRSAIVNFGNGNIGQGVFDLAMDAVGLITLGAGKAAQAGKLVGSAVSTAGKVAKVSRFVGATLVEAFNPLSGAGDLLASGGRLVVKGSRAVSRRLNQLRGAAGSYALLKVASKHYAEAATGVFKVAGESVEGGAVLHKGKWYAFDAETMLPYGRPLDDFAPATRAVNGQITRASAVPNGELSNGLFGQFNVPASRITGLTRNHQGVYVAADGHLSHIRHTDSAGQTAVYEVRQVTRTADGTVQARVYHNNRQTPLLLEHVQGDQWRRLGARGGSPVSVKSDLGPEIGRGGEGTVYASLDGQNVYKDTGPTWLTSAEGYTSMEVVNMNKYYGEDVAEVIVEEGRKYIKMRRIDGVDLSKIEKGSLPPSARSLVDDMLARMEANDIYHGDPQMSNFMYSRKDNKIYPVDMDGLPAEFMVAEIMDTYNRKKAELRKTFNELIAA</sequence>
<dbReference type="Gene3D" id="1.10.510.10">
    <property type="entry name" value="Transferase(Phosphotransferase) domain 1"/>
    <property type="match status" value="1"/>
</dbReference>
<dbReference type="Proteomes" id="UP000326112">
    <property type="component" value="Unassembled WGS sequence"/>
</dbReference>
<keyword evidence="4" id="KW-1185">Reference proteome</keyword>
<dbReference type="EMBL" id="VUAZ01000105">
    <property type="protein sequence ID" value="MPR03710.1"/>
    <property type="molecule type" value="Genomic_DNA"/>
</dbReference>
<proteinExistence type="predicted"/>
<dbReference type="RefSeq" id="WP_152747186.1">
    <property type="nucleotide sequence ID" value="NZ_VUAZ01000105.1"/>
</dbReference>
<dbReference type="Gene3D" id="3.30.200.20">
    <property type="entry name" value="Phosphorylase Kinase, domain 1"/>
    <property type="match status" value="1"/>
</dbReference>
<evidence type="ECO:0000259" key="2">
    <source>
        <dbReference type="Pfam" id="PF22303"/>
    </source>
</evidence>
<evidence type="ECO:0000313" key="3">
    <source>
        <dbReference type="EMBL" id="MPR03710.1"/>
    </source>
</evidence>
<name>A0A5N7KNV8_9PSED</name>
<feature type="compositionally biased region" description="Polar residues" evidence="1">
    <location>
        <begin position="1"/>
        <end position="23"/>
    </location>
</feature>
<gene>
    <name evidence="3" type="ORF">F0169_17495</name>
</gene>
<dbReference type="SUPFAM" id="SSF56112">
    <property type="entry name" value="Protein kinase-like (PK-like)"/>
    <property type="match status" value="1"/>
</dbReference>
<accession>A0A5N7KNV8</accession>
<reference evidence="3 4" key="2">
    <citation type="journal article" date="2023" name="Plant Pathol.">
        <title>Dismantling and reorganizing Pseudomonas marginalis sensu#lato.</title>
        <authorList>
            <person name="Sawada H."/>
            <person name="Fujikawa T."/>
            <person name="Satou M."/>
        </authorList>
    </citation>
    <scope>NUCLEOTIDE SEQUENCE [LARGE SCALE GENOMIC DNA]</scope>
    <source>
        <strain evidence="3 4">MAFF 212408</strain>
    </source>
</reference>
<dbReference type="InterPro" id="IPR011009">
    <property type="entry name" value="Kinase-like_dom_sf"/>
</dbReference>
<feature type="domain" description="Kinase OspG kinase" evidence="2">
    <location>
        <begin position="1052"/>
        <end position="1148"/>
    </location>
</feature>